<dbReference type="RefSeq" id="WP_173763468.1">
    <property type="nucleotide sequence ID" value="NZ_CP048836.1"/>
</dbReference>
<dbReference type="InterPro" id="IPR007460">
    <property type="entry name" value="BrnT_toxin"/>
</dbReference>
<dbReference type="EMBL" id="CP048836">
    <property type="protein sequence ID" value="QID16299.1"/>
    <property type="molecule type" value="Genomic_DNA"/>
</dbReference>
<gene>
    <name evidence="1" type="ORF">G3580_00860</name>
</gene>
<evidence type="ECO:0000313" key="1">
    <source>
        <dbReference type="EMBL" id="QID16299.1"/>
    </source>
</evidence>
<dbReference type="Proteomes" id="UP000501991">
    <property type="component" value="Chromosome"/>
</dbReference>
<protein>
    <submittedName>
        <fullName evidence="1">BrnT family toxin</fullName>
    </submittedName>
</protein>
<reference evidence="1 2" key="1">
    <citation type="submission" date="2020-02" db="EMBL/GenBank/DDBJ databases">
        <title>Nitrogenibacter mangrovi gen. nov., sp. nov. isolated from mangrove sediment, a denitrifying betaproteobacterium.</title>
        <authorList>
            <person name="Liao H."/>
            <person name="Tian Y."/>
        </authorList>
    </citation>
    <scope>NUCLEOTIDE SEQUENCE [LARGE SCALE GENOMIC DNA]</scope>
    <source>
        <strain evidence="1 2">M9-3-2</strain>
    </source>
</reference>
<proteinExistence type="predicted"/>
<dbReference type="InterPro" id="IPR038573">
    <property type="entry name" value="BrnT_sf"/>
</dbReference>
<dbReference type="KEGG" id="azq:G3580_00860"/>
<dbReference type="Pfam" id="PF04365">
    <property type="entry name" value="BrnT_toxin"/>
    <property type="match status" value="1"/>
</dbReference>
<dbReference type="AlphaFoldDB" id="A0A6C1AZY6"/>
<evidence type="ECO:0000313" key="2">
    <source>
        <dbReference type="Proteomes" id="UP000501991"/>
    </source>
</evidence>
<organism evidence="1 2">
    <name type="scientific">Nitrogeniibacter mangrovi</name>
    <dbReference type="NCBI Taxonomy" id="2016596"/>
    <lineage>
        <taxon>Bacteria</taxon>
        <taxon>Pseudomonadati</taxon>
        <taxon>Pseudomonadota</taxon>
        <taxon>Betaproteobacteria</taxon>
        <taxon>Rhodocyclales</taxon>
        <taxon>Zoogloeaceae</taxon>
        <taxon>Nitrogeniibacter</taxon>
    </lineage>
</organism>
<keyword evidence="2" id="KW-1185">Reference proteome</keyword>
<accession>A0A6C1AZY6</accession>
<sequence length="96" mass="11088">MIKFEWDASKAESNLRKHGVSFDEAQSVFYDEFARQFFDDAHSVDEDRFIMLGVSNQSRILIVCHCERGEHGQLIRIISARRATTAERSYYEGPNG</sequence>
<name>A0A6C1AZY6_9RHOO</name>
<dbReference type="Gene3D" id="3.10.450.530">
    <property type="entry name" value="Ribonuclease toxin, BrnT, of type II toxin-antitoxin system"/>
    <property type="match status" value="1"/>
</dbReference>